<dbReference type="EMBL" id="CAXDID020000029">
    <property type="protein sequence ID" value="CAL5993012.1"/>
    <property type="molecule type" value="Genomic_DNA"/>
</dbReference>
<comment type="caution">
    <text evidence="1">The sequence shown here is derived from an EMBL/GenBank/DDBJ whole genome shotgun (WGS) entry which is preliminary data.</text>
</comment>
<evidence type="ECO:0000313" key="3">
    <source>
        <dbReference type="Proteomes" id="UP001642409"/>
    </source>
</evidence>
<keyword evidence="3" id="KW-1185">Reference proteome</keyword>
<accession>A0AA86P3H4</accession>
<dbReference type="EMBL" id="CATOUU010000440">
    <property type="protein sequence ID" value="CAI9929749.1"/>
    <property type="molecule type" value="Genomic_DNA"/>
</dbReference>
<reference evidence="1" key="1">
    <citation type="submission" date="2023-06" db="EMBL/GenBank/DDBJ databases">
        <authorList>
            <person name="Kurt Z."/>
        </authorList>
    </citation>
    <scope>NUCLEOTIDE SEQUENCE</scope>
</reference>
<gene>
    <name evidence="2" type="ORF">HINF_LOCUS12863</name>
    <name evidence="1" type="ORF">HINF_LOCUS17394</name>
</gene>
<evidence type="ECO:0000313" key="1">
    <source>
        <dbReference type="EMBL" id="CAI9929749.1"/>
    </source>
</evidence>
<dbReference type="AlphaFoldDB" id="A0AA86P3H4"/>
<evidence type="ECO:0000313" key="2">
    <source>
        <dbReference type="EMBL" id="CAL5993012.1"/>
    </source>
</evidence>
<proteinExistence type="predicted"/>
<reference evidence="2 3" key="2">
    <citation type="submission" date="2024-07" db="EMBL/GenBank/DDBJ databases">
        <authorList>
            <person name="Akdeniz Z."/>
        </authorList>
    </citation>
    <scope>NUCLEOTIDE SEQUENCE [LARGE SCALE GENOMIC DNA]</scope>
</reference>
<protein>
    <submittedName>
        <fullName evidence="1">Uncharacterized protein</fullName>
    </submittedName>
</protein>
<dbReference type="Proteomes" id="UP001642409">
    <property type="component" value="Unassembled WGS sequence"/>
</dbReference>
<sequence>MYYFDMFKITLDIDTQVYCHLSSNYYYLKDSNDNILKQIKLNCNYEKYSNDRILLCDGQIYVVLNNNLIKITGDAALNICVLPGNDLELDYICYNPVFTRDGEIYCITKFGVYILASNKFKLCSSFNLDNYFQYCEFCNVQFIITNKNIINLDKDLFLRQGCLMKYHQVAQIFNHLIIYSGIDSAQYQVYDLLSEKFSDIENNSMSVNQYKEQLQVQGIGLQNYLKEFIATKLNYYSRVQSSNKYKRTKSQLKSCQLMNVVKLLPMKNFYLVIEDNCMYVVDQEQYIYGRFPIDFDFYAGKVDININGNSPSVANHFLYQSTIFKGEIYVLDNHRLYQVNKTQLKYIMEIKSKQEMNESNKFLSGLATFNNQLFINFNFEHIYQIDLENRTIHETKLTGFPLSFCERLYLLDYDRIHQITDNLEMAETLFTIPQSEMPRCIGGGIVLAPQYSESQEIQDSYNIICADLINERLVQKQLKFAENYSLQDKLGESGLQINKELAGFIFDNQYGQQVQKHFTTYVNEIVDRFPSYLEQANCLISNAHYQSVSEAFQQHSEFCQILSTSIHSKFELVASQINSQRGKVQTMIQMFNQLNTMCDQ</sequence>
<name>A0AA86P3H4_9EUKA</name>
<organism evidence="1">
    <name type="scientific">Hexamita inflata</name>
    <dbReference type="NCBI Taxonomy" id="28002"/>
    <lineage>
        <taxon>Eukaryota</taxon>
        <taxon>Metamonada</taxon>
        <taxon>Diplomonadida</taxon>
        <taxon>Hexamitidae</taxon>
        <taxon>Hexamitinae</taxon>
        <taxon>Hexamita</taxon>
    </lineage>
</organism>